<dbReference type="RefSeq" id="WP_259035455.1">
    <property type="nucleotide sequence ID" value="NZ_JAJISC010000002.1"/>
</dbReference>
<proteinExistence type="inferred from homology"/>
<keyword evidence="7 9" id="KW-0808">Transferase</keyword>
<comment type="subcellular location">
    <subcellularLocation>
        <location evidence="2 9">Cytoplasm</location>
    </subcellularLocation>
</comment>
<dbReference type="Pfam" id="PF05724">
    <property type="entry name" value="TPMT"/>
    <property type="match status" value="1"/>
</dbReference>
<dbReference type="EC" id="2.1.1.67" evidence="4 9"/>
<feature type="binding site" evidence="9">
    <location>
        <position position="65"/>
    </location>
    <ligand>
        <name>S-adenosyl-L-methionine</name>
        <dbReference type="ChEBI" id="CHEBI:59789"/>
    </ligand>
</feature>
<sequence>MSDAWRQRWQEGRIGFHRDAPHPALIEHWQALGSAPNAKVLVPLCGKSLDMRWLASQGHPVLGIEFVFEAVEAFLAASPAPVSRYVEPDFTIFRQGAVEVWHGDFFHLHLPQAAEIGAFYDRAALVALPTATRQRYAFHLAQLTPPGAKGLLVTLTHDQGDQGPPYSVDDAEVARLLAPNFRLEKLATSAPDERGRGESVWALERRGPRC</sequence>
<evidence type="ECO:0000256" key="8">
    <source>
        <dbReference type="ARBA" id="ARBA00022691"/>
    </source>
</evidence>
<comment type="caution">
    <text evidence="10">The sequence shown here is derived from an EMBL/GenBank/DDBJ whole genome shotgun (WGS) entry which is preliminary data.</text>
</comment>
<keyword evidence="5 9" id="KW-0963">Cytoplasm</keyword>
<dbReference type="InterPro" id="IPR008854">
    <property type="entry name" value="TPMT"/>
</dbReference>
<feature type="binding site" evidence="9">
    <location>
        <position position="122"/>
    </location>
    <ligand>
        <name>S-adenosyl-L-methionine</name>
        <dbReference type="ChEBI" id="CHEBI:59789"/>
    </ligand>
</feature>
<gene>
    <name evidence="9" type="primary">tpm</name>
    <name evidence="10" type="ORF">LLY24_06410</name>
</gene>
<organism evidence="10 11">
    <name type="scientific">Halomonas dongshanensis</name>
    <dbReference type="NCBI Taxonomy" id="2890835"/>
    <lineage>
        <taxon>Bacteria</taxon>
        <taxon>Pseudomonadati</taxon>
        <taxon>Pseudomonadota</taxon>
        <taxon>Gammaproteobacteria</taxon>
        <taxon>Oceanospirillales</taxon>
        <taxon>Halomonadaceae</taxon>
        <taxon>Halomonas</taxon>
    </lineage>
</organism>
<dbReference type="Proteomes" id="UP001165542">
    <property type="component" value="Unassembled WGS sequence"/>
</dbReference>
<keyword evidence="8 9" id="KW-0949">S-adenosyl-L-methionine</keyword>
<dbReference type="PIRSF" id="PIRSF023956">
    <property type="entry name" value="Thiopurine_S-methyltransferase"/>
    <property type="match status" value="1"/>
</dbReference>
<feature type="binding site" evidence="9">
    <location>
        <position position="9"/>
    </location>
    <ligand>
        <name>S-adenosyl-L-methionine</name>
        <dbReference type="ChEBI" id="CHEBI:59789"/>
    </ligand>
</feature>
<evidence type="ECO:0000256" key="5">
    <source>
        <dbReference type="ARBA" id="ARBA00022490"/>
    </source>
</evidence>
<dbReference type="SUPFAM" id="SSF53335">
    <property type="entry name" value="S-adenosyl-L-methionine-dependent methyltransferases"/>
    <property type="match status" value="1"/>
</dbReference>
<dbReference type="Gene3D" id="3.40.50.150">
    <property type="entry name" value="Vaccinia Virus protein VP39"/>
    <property type="match status" value="1"/>
</dbReference>
<reference evidence="10" key="1">
    <citation type="submission" date="2021-11" db="EMBL/GenBank/DDBJ databases">
        <title>Halomonas sp., isolated from a coastal aquaculture zone in Dongshan Bay.</title>
        <authorList>
            <person name="Lin W."/>
        </authorList>
    </citation>
    <scope>NUCLEOTIDE SEQUENCE</scope>
    <source>
        <strain evidence="10">Yzlin-01</strain>
    </source>
</reference>
<dbReference type="PANTHER" id="PTHR10259:SF11">
    <property type="entry name" value="THIOPURINE S-METHYLTRANSFERASE"/>
    <property type="match status" value="1"/>
</dbReference>
<keyword evidence="6 9" id="KW-0489">Methyltransferase</keyword>
<evidence type="ECO:0000256" key="1">
    <source>
        <dbReference type="ARBA" id="ARBA00000903"/>
    </source>
</evidence>
<evidence type="ECO:0000256" key="3">
    <source>
        <dbReference type="ARBA" id="ARBA00008145"/>
    </source>
</evidence>
<comment type="similarity">
    <text evidence="3 9">Belongs to the class I-like SAM-binding methyltransferase superfamily. TPMT family.</text>
</comment>
<feature type="binding site" evidence="9">
    <location>
        <position position="44"/>
    </location>
    <ligand>
        <name>S-adenosyl-L-methionine</name>
        <dbReference type="ChEBI" id="CHEBI:59789"/>
    </ligand>
</feature>
<name>A0ABT2EBJ6_9GAMM</name>
<evidence type="ECO:0000256" key="2">
    <source>
        <dbReference type="ARBA" id="ARBA00004496"/>
    </source>
</evidence>
<protein>
    <recommendedName>
        <fullName evidence="4 9">Thiopurine S-methyltransferase</fullName>
        <ecNumber evidence="4 9">2.1.1.67</ecNumber>
    </recommendedName>
    <alternativeName>
        <fullName evidence="9">Thiopurine methyltransferase</fullName>
    </alternativeName>
</protein>
<evidence type="ECO:0000256" key="9">
    <source>
        <dbReference type="HAMAP-Rule" id="MF_00812"/>
    </source>
</evidence>
<evidence type="ECO:0000256" key="4">
    <source>
        <dbReference type="ARBA" id="ARBA00011905"/>
    </source>
</evidence>
<accession>A0ABT2EBJ6</accession>
<dbReference type="HAMAP" id="MF_00812">
    <property type="entry name" value="Thiopur_methtran"/>
    <property type="match status" value="1"/>
</dbReference>
<dbReference type="EMBL" id="JAJISC010000002">
    <property type="protein sequence ID" value="MCS2608953.1"/>
    <property type="molecule type" value="Genomic_DNA"/>
</dbReference>
<keyword evidence="11" id="KW-1185">Reference proteome</keyword>
<evidence type="ECO:0000313" key="11">
    <source>
        <dbReference type="Proteomes" id="UP001165542"/>
    </source>
</evidence>
<dbReference type="PROSITE" id="PS51585">
    <property type="entry name" value="SAM_MT_TPMT"/>
    <property type="match status" value="1"/>
</dbReference>
<dbReference type="PANTHER" id="PTHR10259">
    <property type="entry name" value="THIOPURINE S-METHYLTRANSFERASE"/>
    <property type="match status" value="1"/>
</dbReference>
<dbReference type="InterPro" id="IPR025835">
    <property type="entry name" value="Thiopurine_S-MeTrfase"/>
</dbReference>
<evidence type="ECO:0000256" key="6">
    <source>
        <dbReference type="ARBA" id="ARBA00022603"/>
    </source>
</evidence>
<evidence type="ECO:0000256" key="7">
    <source>
        <dbReference type="ARBA" id="ARBA00022679"/>
    </source>
</evidence>
<evidence type="ECO:0000313" key="10">
    <source>
        <dbReference type="EMBL" id="MCS2608953.1"/>
    </source>
</evidence>
<comment type="catalytic activity">
    <reaction evidence="1 9">
        <text>S-adenosyl-L-methionine + a thiopurine = S-adenosyl-L-homocysteine + a thiopurine S-methylether.</text>
        <dbReference type="EC" id="2.1.1.67"/>
    </reaction>
</comment>
<dbReference type="InterPro" id="IPR029063">
    <property type="entry name" value="SAM-dependent_MTases_sf"/>
</dbReference>